<dbReference type="Pfam" id="PF00350">
    <property type="entry name" value="Dynamin_N"/>
    <property type="match status" value="1"/>
</dbReference>
<accession>A0A183PBV5</accession>
<keyword evidence="1" id="KW-0547">Nucleotide-binding</keyword>
<dbReference type="PROSITE" id="PS51718">
    <property type="entry name" value="G_DYNAMIN_2"/>
    <property type="match status" value="1"/>
</dbReference>
<dbReference type="InterPro" id="IPR027417">
    <property type="entry name" value="P-loop_NTPase"/>
</dbReference>
<evidence type="ECO:0000313" key="3">
    <source>
        <dbReference type="EMBL" id="VDP59373.1"/>
    </source>
</evidence>
<dbReference type="AlphaFoldDB" id="A0A183PBV5"/>
<sequence length="408" mass="46381">MYGNEGMERLIPLVNKLQDAFASLNLPLNLDLPQIAVVGSQSAVLNLTLLDLPGMTKVPVGDQPPDIETQIRNMIIEFIERDSCLILAVSPANSDLANSDALKLAKEYDPQGLRTIGVITKLDLMDEGTDAQEILENRLLPLRRGYIGVVNRSQRDIDGRKNITAALEAERRFFLSHPSYRHMADRMGTPYLQRILNQQLTNHIRDTLPHLRSRLQAQLISLEKEVSDFRNYRPDDPAYKTKALLQMVQSFEAEFSQNISGHVADVNTQILSGGAEINRVFHERFRYDLLKIEFDEKTLRKEIAVAIQNIHGVRPGLFTPDMAFDATVRKQIEKLRIPSLKCVDMVVSKLTDVLQQCSDKVSKYNRLINCTNKLSILCDVFLLFKYLIRKYACVYTNGKQLPCKKNPK</sequence>
<dbReference type="GO" id="GO:0098793">
    <property type="term" value="C:presynapse"/>
    <property type="evidence" value="ECO:0007669"/>
    <property type="project" value="GOC"/>
</dbReference>
<dbReference type="InterPro" id="IPR001401">
    <property type="entry name" value="Dynamin_GTPase"/>
</dbReference>
<organism evidence="3 4">
    <name type="scientific">Schistosoma mattheei</name>
    <dbReference type="NCBI Taxonomy" id="31246"/>
    <lineage>
        <taxon>Eukaryota</taxon>
        <taxon>Metazoa</taxon>
        <taxon>Spiralia</taxon>
        <taxon>Lophotrochozoa</taxon>
        <taxon>Platyhelminthes</taxon>
        <taxon>Trematoda</taxon>
        <taxon>Digenea</taxon>
        <taxon>Strigeidida</taxon>
        <taxon>Schistosomatoidea</taxon>
        <taxon>Schistosomatidae</taxon>
        <taxon>Schistosoma</taxon>
    </lineage>
</organism>
<dbReference type="PANTHER" id="PTHR11566">
    <property type="entry name" value="DYNAMIN"/>
    <property type="match status" value="1"/>
</dbReference>
<gene>
    <name evidence="3" type="ORF">SMTD_LOCUS11841</name>
</gene>
<evidence type="ECO:0000313" key="4">
    <source>
        <dbReference type="Proteomes" id="UP000269396"/>
    </source>
</evidence>
<dbReference type="InterPro" id="IPR000375">
    <property type="entry name" value="Dynamin_stalk"/>
</dbReference>
<dbReference type="Pfam" id="PF01031">
    <property type="entry name" value="Dynamin_M"/>
    <property type="match status" value="1"/>
</dbReference>
<dbReference type="GO" id="GO:0031623">
    <property type="term" value="P:receptor internalization"/>
    <property type="evidence" value="ECO:0007669"/>
    <property type="project" value="TreeGrafter"/>
</dbReference>
<dbReference type="Proteomes" id="UP000269396">
    <property type="component" value="Unassembled WGS sequence"/>
</dbReference>
<dbReference type="SUPFAM" id="SSF52540">
    <property type="entry name" value="P-loop containing nucleoside triphosphate hydrolases"/>
    <property type="match status" value="1"/>
</dbReference>
<dbReference type="Gene3D" id="3.40.50.300">
    <property type="entry name" value="P-loop containing nucleotide triphosphate hydrolases"/>
    <property type="match status" value="2"/>
</dbReference>
<dbReference type="GO" id="GO:0005886">
    <property type="term" value="C:plasma membrane"/>
    <property type="evidence" value="ECO:0007669"/>
    <property type="project" value="TreeGrafter"/>
</dbReference>
<dbReference type="InterPro" id="IPR030381">
    <property type="entry name" value="G_DYNAMIN_dom"/>
</dbReference>
<dbReference type="GO" id="GO:0008017">
    <property type="term" value="F:microtubule binding"/>
    <property type="evidence" value="ECO:0007669"/>
    <property type="project" value="TreeGrafter"/>
</dbReference>
<dbReference type="GO" id="GO:0005874">
    <property type="term" value="C:microtubule"/>
    <property type="evidence" value="ECO:0007669"/>
    <property type="project" value="TreeGrafter"/>
</dbReference>
<dbReference type="Gene3D" id="1.20.120.1240">
    <property type="entry name" value="Dynamin, middle domain"/>
    <property type="match status" value="1"/>
</dbReference>
<dbReference type="EMBL" id="UZAL01031852">
    <property type="protein sequence ID" value="VDP59373.1"/>
    <property type="molecule type" value="Genomic_DNA"/>
</dbReference>
<dbReference type="SMART" id="SM00053">
    <property type="entry name" value="DYNc"/>
    <property type="match status" value="1"/>
</dbReference>
<dbReference type="PRINTS" id="PR00195">
    <property type="entry name" value="DYNAMIN"/>
</dbReference>
<keyword evidence="2" id="KW-0342">GTP-binding</keyword>
<dbReference type="InterPro" id="IPR022812">
    <property type="entry name" value="Dynamin"/>
</dbReference>
<keyword evidence="4" id="KW-1185">Reference proteome</keyword>
<dbReference type="GO" id="GO:0016185">
    <property type="term" value="P:synaptic vesicle budding from presynaptic endocytic zone membrane"/>
    <property type="evidence" value="ECO:0007669"/>
    <property type="project" value="TreeGrafter"/>
</dbReference>
<evidence type="ECO:0000256" key="1">
    <source>
        <dbReference type="ARBA" id="ARBA00022741"/>
    </source>
</evidence>
<dbReference type="GO" id="GO:0005525">
    <property type="term" value="F:GTP binding"/>
    <property type="evidence" value="ECO:0007669"/>
    <property type="project" value="UniProtKB-KW"/>
</dbReference>
<dbReference type="GO" id="GO:0005737">
    <property type="term" value="C:cytoplasm"/>
    <property type="evidence" value="ECO:0007669"/>
    <property type="project" value="TreeGrafter"/>
</dbReference>
<proteinExistence type="predicted"/>
<dbReference type="PANTHER" id="PTHR11566:SF212">
    <property type="entry name" value="DYNAMIN"/>
    <property type="match status" value="1"/>
</dbReference>
<dbReference type="InterPro" id="IPR045063">
    <property type="entry name" value="Dynamin_N"/>
</dbReference>
<name>A0A183PBV5_9TREM</name>
<reference evidence="3 4" key="1">
    <citation type="submission" date="2018-11" db="EMBL/GenBank/DDBJ databases">
        <authorList>
            <consortium name="Pathogen Informatics"/>
        </authorList>
    </citation>
    <scope>NUCLEOTIDE SEQUENCE [LARGE SCALE GENOMIC DNA]</scope>
    <source>
        <strain>Denwood</strain>
        <strain evidence="4">Zambia</strain>
    </source>
</reference>
<dbReference type="GO" id="GO:0003924">
    <property type="term" value="F:GTPase activity"/>
    <property type="evidence" value="ECO:0007669"/>
    <property type="project" value="InterPro"/>
</dbReference>
<protein>
    <submittedName>
        <fullName evidence="3">Uncharacterized protein</fullName>
    </submittedName>
</protein>
<dbReference type="CDD" id="cd08771">
    <property type="entry name" value="DLP_1"/>
    <property type="match status" value="1"/>
</dbReference>
<dbReference type="STRING" id="31246.A0A183PBV5"/>
<evidence type="ECO:0000256" key="2">
    <source>
        <dbReference type="ARBA" id="ARBA00023134"/>
    </source>
</evidence>